<evidence type="ECO:0000256" key="3">
    <source>
        <dbReference type="ARBA" id="ARBA00009500"/>
    </source>
</evidence>
<dbReference type="Proteomes" id="UP001178461">
    <property type="component" value="Chromosome 3"/>
</dbReference>
<dbReference type="InterPro" id="IPR000215">
    <property type="entry name" value="Serpin_fam"/>
</dbReference>
<dbReference type="InterPro" id="IPR036186">
    <property type="entry name" value="Serpin_sf"/>
</dbReference>
<keyword evidence="8" id="KW-1015">Disulfide bond</keyword>
<dbReference type="SMART" id="SM00093">
    <property type="entry name" value="SERPIN"/>
    <property type="match status" value="1"/>
</dbReference>
<dbReference type="PRINTS" id="PR00654">
    <property type="entry name" value="ANGIOTENSNGN"/>
</dbReference>
<dbReference type="GO" id="GO:0042981">
    <property type="term" value="P:regulation of apoptotic process"/>
    <property type="evidence" value="ECO:0007669"/>
    <property type="project" value="TreeGrafter"/>
</dbReference>
<organism evidence="17 18">
    <name type="scientific">Podarcis lilfordi</name>
    <name type="common">Lilford's wall lizard</name>
    <dbReference type="NCBI Taxonomy" id="74358"/>
    <lineage>
        <taxon>Eukaryota</taxon>
        <taxon>Metazoa</taxon>
        <taxon>Chordata</taxon>
        <taxon>Craniata</taxon>
        <taxon>Vertebrata</taxon>
        <taxon>Euteleostomi</taxon>
        <taxon>Lepidosauria</taxon>
        <taxon>Squamata</taxon>
        <taxon>Bifurcata</taxon>
        <taxon>Unidentata</taxon>
        <taxon>Episquamata</taxon>
        <taxon>Laterata</taxon>
        <taxon>Lacertibaenia</taxon>
        <taxon>Lacertidae</taxon>
        <taxon>Podarcis</taxon>
    </lineage>
</organism>
<dbReference type="InterPro" id="IPR000227">
    <property type="entry name" value="Angiotensinogen"/>
</dbReference>
<evidence type="ECO:0000256" key="10">
    <source>
        <dbReference type="ARBA" id="ARBA00023322"/>
    </source>
</evidence>
<keyword evidence="18" id="KW-1185">Reference proteome</keyword>
<dbReference type="GO" id="GO:0004867">
    <property type="term" value="F:serine-type endopeptidase inhibitor activity"/>
    <property type="evidence" value="ECO:0007669"/>
    <property type="project" value="InterPro"/>
</dbReference>
<dbReference type="EMBL" id="OX395128">
    <property type="protein sequence ID" value="CAI5770502.1"/>
    <property type="molecule type" value="Genomic_DNA"/>
</dbReference>
<keyword evidence="10" id="KW-0839">Vasoconstrictor</keyword>
<evidence type="ECO:0000256" key="11">
    <source>
        <dbReference type="ARBA" id="ARBA00029380"/>
    </source>
</evidence>
<evidence type="ECO:0000256" key="12">
    <source>
        <dbReference type="ARBA" id="ARBA00029391"/>
    </source>
</evidence>
<dbReference type="InterPro" id="IPR023795">
    <property type="entry name" value="Serpin_CS"/>
</dbReference>
<evidence type="ECO:0000256" key="9">
    <source>
        <dbReference type="ARBA" id="ARBA00023180"/>
    </source>
</evidence>
<evidence type="ECO:0000256" key="15">
    <source>
        <dbReference type="RuleBase" id="RU000411"/>
    </source>
</evidence>
<dbReference type="InterPro" id="IPR042178">
    <property type="entry name" value="Serpin_sf_1"/>
</dbReference>
<comment type="similarity">
    <text evidence="3 15">Belongs to the serpin family.</text>
</comment>
<dbReference type="Gene3D" id="3.30.497.10">
    <property type="entry name" value="Antithrombin, subunit I, domain 2"/>
    <property type="match status" value="1"/>
</dbReference>
<evidence type="ECO:0000256" key="14">
    <source>
        <dbReference type="ARBA" id="ARBA00046068"/>
    </source>
</evidence>
<comment type="function">
    <text evidence="1">Essential component of the renin-angiotensin system (RAS), a potent regulator of blood pressure, body fluid and electrolyte homeostasis.</text>
</comment>
<dbReference type="InterPro" id="IPR023796">
    <property type="entry name" value="Serpin_dom"/>
</dbReference>
<protein>
    <recommendedName>
        <fullName evidence="4">Angiotensinogen</fullName>
    </recommendedName>
    <alternativeName>
        <fullName evidence="13">Serpin A8</fullName>
    </alternativeName>
</protein>
<dbReference type="GO" id="GO:0003081">
    <property type="term" value="P:regulation of systemic arterial blood pressure by renin-angiotensin"/>
    <property type="evidence" value="ECO:0007669"/>
    <property type="project" value="InterPro"/>
</dbReference>
<keyword evidence="6" id="KW-0732">Signal</keyword>
<dbReference type="PANTHER" id="PTHR11461">
    <property type="entry name" value="SERINE PROTEASE INHIBITOR, SERPIN"/>
    <property type="match status" value="1"/>
</dbReference>
<evidence type="ECO:0000256" key="2">
    <source>
        <dbReference type="ARBA" id="ARBA00004613"/>
    </source>
</evidence>
<feature type="domain" description="Serpin" evidence="16">
    <location>
        <begin position="114"/>
        <end position="476"/>
    </location>
</feature>
<gene>
    <name evidence="17" type="ORF">PODLI_1B026185</name>
</gene>
<accession>A0AA35K441</accession>
<dbReference type="Pfam" id="PF00079">
    <property type="entry name" value="Serpin"/>
    <property type="match status" value="1"/>
</dbReference>
<dbReference type="SUPFAM" id="SSF56574">
    <property type="entry name" value="Serpins"/>
    <property type="match status" value="1"/>
</dbReference>
<keyword evidence="9" id="KW-0325">Glycoprotein</keyword>
<dbReference type="InterPro" id="IPR042185">
    <property type="entry name" value="Serpin_sf_2"/>
</dbReference>
<dbReference type="GO" id="GO:0005615">
    <property type="term" value="C:extracellular space"/>
    <property type="evidence" value="ECO:0007669"/>
    <property type="project" value="InterPro"/>
</dbReference>
<evidence type="ECO:0000256" key="6">
    <source>
        <dbReference type="ARBA" id="ARBA00022729"/>
    </source>
</evidence>
<keyword evidence="5" id="KW-0964">Secreted</keyword>
<dbReference type="PROSITE" id="PS00284">
    <property type="entry name" value="SERPIN"/>
    <property type="match status" value="1"/>
</dbReference>
<reference evidence="17" key="1">
    <citation type="submission" date="2022-12" db="EMBL/GenBank/DDBJ databases">
        <authorList>
            <person name="Alioto T."/>
            <person name="Alioto T."/>
            <person name="Gomez Garrido J."/>
        </authorList>
    </citation>
    <scope>NUCLEOTIDE SEQUENCE</scope>
</reference>
<comment type="function">
    <text evidence="14">Acts directly on vascular smooth muscle as a potent vasoconstrictor, affects cardiac contractility and heart rate through its action on the sympathetic nervous system, and alters renal sodium and water absorption through its ability to stimulate the zona glomerulosa cells of the adrenal cortex to synthesize and secrete aldosterone. Acts by binding to angiotensin receptors AGTR1 and AGTR2. Also binds the DEAR/FBXW7-AS1 receptor.</text>
</comment>
<sequence>MRKNTETAGDPLHKTTSLKLQSNMNPGVSFLCFLLCITIVGCDRVYVHPFYLFDVGNLTGCKKVEDREQQVNNFVPVSNLSHISSAHEEGVRNKSEGRSHLRRELRDPIYIIGARFYEQLRKMHKEENILLSPTFSYESLLAFYIGASGETAKELQIFLGFDSSSVNPNCTYRIDGRKVFSVLSSIAKSPFHSKEDDQLFFAKFSWLFSAPEIRLSESFVNDLVFPNMNLFVRAVDFTNPTKAAEEMNAFVKGTHQSKSLLADIDPETNLLLATYTHFKVSVKGASLLKEPQEFWLSSHKTIPVPMMRITGTFQHKCDPSQNISSIKIPLSQDLFLLLLQPTNNSDLASVENQYSMKVLSNEWLVGLSPRQIQLTLPKVCLESTYDIQELLGKMPLSYLLGNKANLTRLSDNNITVGKIINQQLLELTPRTADEATDPTAGSQDTEALKITLDKPFLLAVYEMSGAQLYFGRITNPLKGT</sequence>
<evidence type="ECO:0000313" key="18">
    <source>
        <dbReference type="Proteomes" id="UP001178461"/>
    </source>
</evidence>
<evidence type="ECO:0000313" key="17">
    <source>
        <dbReference type="EMBL" id="CAI5770502.1"/>
    </source>
</evidence>
<evidence type="ECO:0000256" key="7">
    <source>
        <dbReference type="ARBA" id="ARBA00022858"/>
    </source>
</evidence>
<comment type="subcellular location">
    <subcellularLocation>
        <location evidence="2">Secreted</location>
    </subcellularLocation>
</comment>
<dbReference type="AlphaFoldDB" id="A0AA35K441"/>
<comment type="function">
    <text evidence="11">Stimulates aldosterone release.</text>
</comment>
<comment type="function">
    <text evidence="12">Is a ligand for the G-protein coupled receptor MAS1. Has vasodilator and antidiuretic effects. Has an antithrombotic effect that involves MAS1-mediated release of nitric oxide from platelets.</text>
</comment>
<evidence type="ECO:0000256" key="5">
    <source>
        <dbReference type="ARBA" id="ARBA00022525"/>
    </source>
</evidence>
<evidence type="ECO:0000256" key="13">
    <source>
        <dbReference type="ARBA" id="ARBA00033182"/>
    </source>
</evidence>
<evidence type="ECO:0000256" key="1">
    <source>
        <dbReference type="ARBA" id="ARBA00002747"/>
    </source>
</evidence>
<evidence type="ECO:0000256" key="4">
    <source>
        <dbReference type="ARBA" id="ARBA00015105"/>
    </source>
</evidence>
<dbReference type="PANTHER" id="PTHR11461:SF13">
    <property type="entry name" value="ANGIOTENSINOGEN"/>
    <property type="match status" value="1"/>
</dbReference>
<evidence type="ECO:0000256" key="8">
    <source>
        <dbReference type="ARBA" id="ARBA00023157"/>
    </source>
</evidence>
<keyword evidence="7" id="KW-0838">Vasoactive</keyword>
<dbReference type="GO" id="GO:0042310">
    <property type="term" value="P:vasoconstriction"/>
    <property type="evidence" value="ECO:0007669"/>
    <property type="project" value="UniProtKB-KW"/>
</dbReference>
<name>A0AA35K441_9SAUR</name>
<proteinExistence type="inferred from homology"/>
<dbReference type="Gene3D" id="2.30.39.10">
    <property type="entry name" value="Alpha-1-antitrypsin, domain 1"/>
    <property type="match status" value="1"/>
</dbReference>
<evidence type="ECO:0000259" key="16">
    <source>
        <dbReference type="SMART" id="SM00093"/>
    </source>
</evidence>